<feature type="coiled-coil region" evidence="6">
    <location>
        <begin position="329"/>
        <end position="380"/>
    </location>
</feature>
<sequence length="520" mass="57464">MEDILRQLSVILRGMWLYRWWGLAAAWIVGPIAAATVYLLPDRYESSARVYVDTQSILKPLMSGLAVQPNVDQQISILSRTLISRPNVEKLIRMADLDLTVKTKEEREALIASVTKALEIRVAGRDNLYTLAYTDTDAERAKRVVQSLVSMFVESGLGDKRKDSDTARKFIEEQIKSYEQKLEEAENRLKEFKLRNLSTVGSGGRDYFSKMTDASEQLGQARLALREAENARDTLKRQVAGEEPMLLPDNPSSAVLATVSVPELDGRIETQKKALDSLLQRFTEQHPDVVGARKMIAQLEAQKVQEIQARKKLAPVSSGGPSLGSNPVFQQLKMSLAEAEANVASLKARVTEYESRVQALNAASRMLPQIEAEFAQLNRDYDVNKRNYDQLVARRESASMAVEMGATSGVADFRLIDPPTVPSKPAAPNRLLLMPAAGMAALLMGAAISFLISQIRPTFSDMNVLREVTGLAVLGSVSLLSDHDRMRNIRRGKIAFLGCLGALIGLFGAMTVWLMLARMA</sequence>
<dbReference type="PANTHER" id="PTHR32309:SF13">
    <property type="entry name" value="FERRIC ENTEROBACTIN TRANSPORT PROTEIN FEPE"/>
    <property type="match status" value="1"/>
</dbReference>
<keyword evidence="6" id="KW-0175">Coiled coil</keyword>
<feature type="domain" description="Tyrosine-protein kinase G-rich" evidence="9">
    <location>
        <begin position="372"/>
        <end position="451"/>
    </location>
</feature>
<evidence type="ECO:0000256" key="5">
    <source>
        <dbReference type="ARBA" id="ARBA00023136"/>
    </source>
</evidence>
<evidence type="ECO:0000256" key="6">
    <source>
        <dbReference type="SAM" id="Coils"/>
    </source>
</evidence>
<dbReference type="InterPro" id="IPR050445">
    <property type="entry name" value="Bact_polysacc_biosynth/exp"/>
</dbReference>
<dbReference type="InterPro" id="IPR032807">
    <property type="entry name" value="GNVR"/>
</dbReference>
<feature type="transmembrane region" description="Helical" evidence="7">
    <location>
        <begin position="494"/>
        <end position="516"/>
    </location>
</feature>
<feature type="transmembrane region" description="Helical" evidence="7">
    <location>
        <begin position="431"/>
        <end position="452"/>
    </location>
</feature>
<evidence type="ECO:0000313" key="10">
    <source>
        <dbReference type="EMBL" id="ANT95942.1"/>
    </source>
</evidence>
<dbReference type="NCBIfam" id="TIGR03007">
    <property type="entry name" value="pepcterm_ChnLen"/>
    <property type="match status" value="1"/>
</dbReference>
<dbReference type="GO" id="GO:0005886">
    <property type="term" value="C:plasma membrane"/>
    <property type="evidence" value="ECO:0007669"/>
    <property type="project" value="UniProtKB-SubCell"/>
</dbReference>
<proteinExistence type="predicted"/>
<evidence type="ECO:0000259" key="9">
    <source>
        <dbReference type="Pfam" id="PF13807"/>
    </source>
</evidence>
<dbReference type="Pfam" id="PF02706">
    <property type="entry name" value="Wzz"/>
    <property type="match status" value="1"/>
</dbReference>
<keyword evidence="5 7" id="KW-0472">Membrane</keyword>
<dbReference type="InterPro" id="IPR003856">
    <property type="entry name" value="LPS_length_determ_N"/>
</dbReference>
<dbReference type="Pfam" id="PF13807">
    <property type="entry name" value="GNVR"/>
    <property type="match status" value="1"/>
</dbReference>
<accession>A0A1B1R2U2</accession>
<feature type="transmembrane region" description="Helical" evidence="7">
    <location>
        <begin position="20"/>
        <end position="40"/>
    </location>
</feature>
<protein>
    <submittedName>
        <fullName evidence="10">Lipopolysaccharide biosynthesis chain length determinant protein</fullName>
    </submittedName>
</protein>
<comment type="subcellular location">
    <subcellularLocation>
        <location evidence="1">Cell membrane</location>
        <topology evidence="1">Multi-pass membrane protein</topology>
    </subcellularLocation>
</comment>
<keyword evidence="4 7" id="KW-1133">Transmembrane helix</keyword>
<feature type="coiled-coil region" evidence="6">
    <location>
        <begin position="168"/>
        <end position="238"/>
    </location>
</feature>
<dbReference type="AlphaFoldDB" id="A0A1B1R2U2"/>
<evidence type="ECO:0000256" key="3">
    <source>
        <dbReference type="ARBA" id="ARBA00022692"/>
    </source>
</evidence>
<evidence type="ECO:0000256" key="2">
    <source>
        <dbReference type="ARBA" id="ARBA00022475"/>
    </source>
</evidence>
<evidence type="ECO:0000256" key="1">
    <source>
        <dbReference type="ARBA" id="ARBA00004651"/>
    </source>
</evidence>
<evidence type="ECO:0000259" key="8">
    <source>
        <dbReference type="Pfam" id="PF02706"/>
    </source>
</evidence>
<dbReference type="PANTHER" id="PTHR32309">
    <property type="entry name" value="TYROSINE-PROTEIN KINASE"/>
    <property type="match status" value="1"/>
</dbReference>
<name>A0A1B1R2U2_9RHOO</name>
<dbReference type="EMBL" id="KX259245">
    <property type="protein sequence ID" value="ANT95942.1"/>
    <property type="molecule type" value="Genomic_DNA"/>
</dbReference>
<feature type="domain" description="Polysaccharide chain length determinant N-terminal" evidence="8">
    <location>
        <begin position="8"/>
        <end position="93"/>
    </location>
</feature>
<dbReference type="InterPro" id="IPR014345">
    <property type="entry name" value="XrtA_polysacc_chain"/>
</dbReference>
<reference evidence="10" key="1">
    <citation type="journal article" date="2016" name="Water Res.">
        <title>Comparative genomics analyses on EPS biosynthesis genes required for floc formation of Zoogloea resiniphila and other activated sludge bacteria.</title>
        <authorList>
            <person name="An W."/>
            <person name="Guo F."/>
            <person name="Song Y."/>
            <person name="Gao N."/>
            <person name="Bai S."/>
            <person name="Dai J."/>
            <person name="Wei H."/>
            <person name="Zhang L."/>
            <person name="Yu D."/>
            <person name="Xia M."/>
            <person name="Yu Y."/>
            <person name="Qi M."/>
            <person name="Tian C."/>
            <person name="Chen H."/>
            <person name="Wu Z."/>
            <person name="Zhang T."/>
            <person name="Qiu D."/>
        </authorList>
    </citation>
    <scope>NUCLEOTIDE SEQUENCE</scope>
    <source>
        <strain evidence="10">MMB</strain>
    </source>
</reference>
<organism evidence="10">
    <name type="scientific">Zoogloea resiniphila</name>
    <dbReference type="NCBI Taxonomy" id="40561"/>
    <lineage>
        <taxon>Bacteria</taxon>
        <taxon>Pseudomonadati</taxon>
        <taxon>Pseudomonadota</taxon>
        <taxon>Betaproteobacteria</taxon>
        <taxon>Rhodocyclales</taxon>
        <taxon>Zoogloeaceae</taxon>
        <taxon>Zoogloea</taxon>
    </lineage>
</organism>
<evidence type="ECO:0000256" key="4">
    <source>
        <dbReference type="ARBA" id="ARBA00022989"/>
    </source>
</evidence>
<dbReference type="GO" id="GO:0004713">
    <property type="term" value="F:protein tyrosine kinase activity"/>
    <property type="evidence" value="ECO:0007669"/>
    <property type="project" value="TreeGrafter"/>
</dbReference>
<keyword evidence="2" id="KW-1003">Cell membrane</keyword>
<evidence type="ECO:0000256" key="7">
    <source>
        <dbReference type="SAM" id="Phobius"/>
    </source>
</evidence>
<keyword evidence="3 7" id="KW-0812">Transmembrane</keyword>